<dbReference type="Pfam" id="PF07494">
    <property type="entry name" value="Reg_prop"/>
    <property type="match status" value="3"/>
</dbReference>
<dbReference type="CDD" id="cd01949">
    <property type="entry name" value="GGDEF"/>
    <property type="match status" value="1"/>
</dbReference>
<evidence type="ECO:0000256" key="4">
    <source>
        <dbReference type="SAM" id="Phobius"/>
    </source>
</evidence>
<comment type="catalytic activity">
    <reaction evidence="3">
        <text>2 GTP = 3',3'-c-di-GMP + 2 diphosphate</text>
        <dbReference type="Rhea" id="RHEA:24898"/>
        <dbReference type="ChEBI" id="CHEBI:33019"/>
        <dbReference type="ChEBI" id="CHEBI:37565"/>
        <dbReference type="ChEBI" id="CHEBI:58805"/>
        <dbReference type="EC" id="2.7.7.65"/>
    </reaction>
</comment>
<dbReference type="SUPFAM" id="SSF63829">
    <property type="entry name" value="Calcium-dependent phosphotriesterase"/>
    <property type="match status" value="2"/>
</dbReference>
<evidence type="ECO:0000259" key="6">
    <source>
        <dbReference type="PROSITE" id="PS50887"/>
    </source>
</evidence>
<dbReference type="SMART" id="SM00267">
    <property type="entry name" value="GGDEF"/>
    <property type="match status" value="1"/>
</dbReference>
<dbReference type="InterPro" id="IPR013783">
    <property type="entry name" value="Ig-like_fold"/>
</dbReference>
<dbReference type="Gene3D" id="2.130.10.10">
    <property type="entry name" value="YVTN repeat-like/Quinoprotein amine dehydrogenase"/>
    <property type="match status" value="3"/>
</dbReference>
<dbReference type="Gene3D" id="2.60.40.10">
    <property type="entry name" value="Immunoglobulins"/>
    <property type="match status" value="1"/>
</dbReference>
<dbReference type="Gene3D" id="3.30.70.270">
    <property type="match status" value="1"/>
</dbReference>
<dbReference type="SUPFAM" id="SSF55073">
    <property type="entry name" value="Nucleotide cyclase"/>
    <property type="match status" value="1"/>
</dbReference>
<dbReference type="GO" id="GO:0052621">
    <property type="term" value="F:diguanylate cyclase activity"/>
    <property type="evidence" value="ECO:0007669"/>
    <property type="project" value="UniProtKB-EC"/>
</dbReference>
<dbReference type="InterPro" id="IPR000160">
    <property type="entry name" value="GGDEF_dom"/>
</dbReference>
<dbReference type="EMBL" id="CADCXY010000001">
    <property type="protein sequence ID" value="CAB0150295.1"/>
    <property type="molecule type" value="Genomic_DNA"/>
</dbReference>
<dbReference type="InterPro" id="IPR015943">
    <property type="entry name" value="WD40/YVTN_repeat-like_dom_sf"/>
</dbReference>
<keyword evidence="4" id="KW-0472">Membrane</keyword>
<gene>
    <name evidence="7" type="primary">pleD_1</name>
    <name evidence="7" type="ORF">PSI9734_00848</name>
</gene>
<evidence type="ECO:0000256" key="2">
    <source>
        <dbReference type="ARBA" id="ARBA00012528"/>
    </source>
</evidence>
<dbReference type="AlphaFoldDB" id="A0A6S6WKL9"/>
<dbReference type="PANTHER" id="PTHR45138:SF9">
    <property type="entry name" value="DIGUANYLATE CYCLASE DGCM-RELATED"/>
    <property type="match status" value="1"/>
</dbReference>
<dbReference type="InterPro" id="IPR050469">
    <property type="entry name" value="Diguanylate_Cyclase"/>
</dbReference>
<dbReference type="FunFam" id="3.30.70.270:FF:000001">
    <property type="entry name" value="Diguanylate cyclase domain protein"/>
    <property type="match status" value="1"/>
</dbReference>
<evidence type="ECO:0000256" key="5">
    <source>
        <dbReference type="SAM" id="SignalP"/>
    </source>
</evidence>
<feature type="signal peptide" evidence="5">
    <location>
        <begin position="1"/>
        <end position="26"/>
    </location>
</feature>
<dbReference type="InterPro" id="IPR043128">
    <property type="entry name" value="Rev_trsase/Diguanyl_cyclase"/>
</dbReference>
<feature type="chain" id="PRO_5028881181" description="diguanylate cyclase" evidence="5">
    <location>
        <begin position="27"/>
        <end position="1002"/>
    </location>
</feature>
<protein>
    <recommendedName>
        <fullName evidence="2">diguanylate cyclase</fullName>
        <ecNumber evidence="2">2.7.7.65</ecNumber>
    </recommendedName>
</protein>
<dbReference type="InterPro" id="IPR029787">
    <property type="entry name" value="Nucleotide_cyclase"/>
</dbReference>
<sequence length="1002" mass="112383">MFRFASSCAPYFFGICLLLSFTSASAQTDTSAHNLYEFNHVDQPIAARQSSIYHVLADNRGLIWLASDTDGLLRFDGYDYQPWTDVLLSSPEHAGFSKLLINNDAIWGATWGQGLIRWDSSEQSEIVYKASPAPSTINSDRVQTLYKDSQNRLWIGTLKGLSYINLDDPTKVYNLADDNPLSSLRIWWLQEREDAIWVATARGVFRLSKDLSLWQEYLVAYNDSDQNRSNEIRTLEIIDGAIWIGTDEGLFRLNEDTNQFEGINLESDSEFASNMRVNDILFDDSSGQANTIWIGTNKGLYPLDSRSLSLLDGPQQTPTLRGIDIRSLYQDDTGIIWVGTRGQGLFKGVQTKTKFVDLLQSPAQSLSDSDSTLVEAVHYDPFGNLWLATTQGVFKRTTVNDQSKWSYVAFPKYHNVHTVRVLHVDQNGRLWVGTNQRVFRAEADTFTELTEFFGFQKIGLEDLSLTAVYENQSRLLFGIWGLGIAEVALDTGDIKWVDQKIAGLRGNIAYDILNIEDLGLYAATRYSGLIPLEQSPNLEGISNNTVLFCAHSFPQNIVWLCSDKGLLKYDINSGDLEQFGEQHGFPSTKVLGLTHDSNGILWVMTHQGLVRFAPTTQTVRLIGLNEGLPLELFTEGGMAQAKTGHIALASPNGAFEFAPEAIQVKEQRSSVHLTNLVLGQEDITHQTAFSKTTFNLPYDYGSLRFYFSVTDFRAPTKNMYRHRIVDGQQGWSSWSREPEVLVANLPAGNHVIEVEGKNSQGITTPSPLQLEVVIKTPWWKSVWFIALVIVGVCLIIYLGIRLRTQRLARLTIALESEVAQRTQELKEANSALRLLSETDYLTGLVNRRGFEKAFGLTQKQHRRAKQEFSLLLIDVDHFKKFNDQYGHQEGDACLELIAKCLTDNLREQDIICRWGGEEFVVLLPNTGSADIIELAKKLNTKAKQAVHQQFGSSELATLTIGVVVCADPTQPLEYWLHLADEALYRGKAGGRNQVVLAESPPN</sequence>
<keyword evidence="4" id="KW-1133">Transmembrane helix</keyword>
<dbReference type="Proteomes" id="UP000481517">
    <property type="component" value="Unassembled WGS sequence"/>
</dbReference>
<comment type="cofactor">
    <cofactor evidence="1">
        <name>Mg(2+)</name>
        <dbReference type="ChEBI" id="CHEBI:18420"/>
    </cofactor>
</comment>
<evidence type="ECO:0000313" key="8">
    <source>
        <dbReference type="Proteomes" id="UP000481517"/>
    </source>
</evidence>
<dbReference type="InterPro" id="IPR011110">
    <property type="entry name" value="Reg_prop"/>
</dbReference>
<accession>A0A6S6WKL9</accession>
<evidence type="ECO:0000313" key="7">
    <source>
        <dbReference type="EMBL" id="CAB0150295.1"/>
    </source>
</evidence>
<keyword evidence="4" id="KW-0812">Transmembrane</keyword>
<feature type="transmembrane region" description="Helical" evidence="4">
    <location>
        <begin position="778"/>
        <end position="800"/>
    </location>
</feature>
<feature type="domain" description="GGDEF" evidence="6">
    <location>
        <begin position="866"/>
        <end position="999"/>
    </location>
</feature>
<organism evidence="7 8">
    <name type="scientific">Pseudidiomarina piscicola</name>
    <dbReference type="NCBI Taxonomy" id="2614830"/>
    <lineage>
        <taxon>Bacteria</taxon>
        <taxon>Pseudomonadati</taxon>
        <taxon>Pseudomonadota</taxon>
        <taxon>Gammaproteobacteria</taxon>
        <taxon>Alteromonadales</taxon>
        <taxon>Idiomarinaceae</taxon>
        <taxon>Pseudidiomarina</taxon>
    </lineage>
</organism>
<dbReference type="PROSITE" id="PS50887">
    <property type="entry name" value="GGDEF"/>
    <property type="match status" value="1"/>
</dbReference>
<dbReference type="EC" id="2.7.7.65" evidence="2"/>
<reference evidence="7 8" key="1">
    <citation type="submission" date="2020-02" db="EMBL/GenBank/DDBJ databases">
        <authorList>
            <person name="Rodrigo-Torres L."/>
            <person name="Arahal R. D."/>
            <person name="Lucena T."/>
        </authorList>
    </citation>
    <scope>NUCLEOTIDE SEQUENCE [LARGE SCALE GENOMIC DNA]</scope>
    <source>
        <strain evidence="7 8">CECT 9734</strain>
    </source>
</reference>
<keyword evidence="8" id="KW-1185">Reference proteome</keyword>
<dbReference type="Pfam" id="PF00990">
    <property type="entry name" value="GGDEF"/>
    <property type="match status" value="1"/>
</dbReference>
<dbReference type="NCBIfam" id="TIGR00254">
    <property type="entry name" value="GGDEF"/>
    <property type="match status" value="1"/>
</dbReference>
<dbReference type="RefSeq" id="WP_173919839.1">
    <property type="nucleotide sequence ID" value="NZ_CADCXY010000001.1"/>
</dbReference>
<dbReference type="PANTHER" id="PTHR45138">
    <property type="entry name" value="REGULATORY COMPONENTS OF SENSORY TRANSDUCTION SYSTEM"/>
    <property type="match status" value="1"/>
</dbReference>
<name>A0A6S6WKL9_9GAMM</name>
<keyword evidence="5" id="KW-0732">Signal</keyword>
<evidence type="ECO:0000256" key="3">
    <source>
        <dbReference type="ARBA" id="ARBA00034247"/>
    </source>
</evidence>
<evidence type="ECO:0000256" key="1">
    <source>
        <dbReference type="ARBA" id="ARBA00001946"/>
    </source>
</evidence>
<proteinExistence type="predicted"/>